<dbReference type="InterPro" id="IPR002125">
    <property type="entry name" value="CMP_dCMP_dom"/>
</dbReference>
<dbReference type="FunFam" id="3.40.140.10:FF:000008">
    <property type="entry name" value="Cytidine deaminase"/>
    <property type="match status" value="1"/>
</dbReference>
<comment type="function">
    <text evidence="2 15">This enzyme scavenges exogenous and endogenous cytidine and 2'-deoxycytidine for UMP synthesis.</text>
</comment>
<feature type="binding site" evidence="14">
    <location>
        <position position="54"/>
    </location>
    <ligand>
        <name>Zn(2+)</name>
        <dbReference type="ChEBI" id="CHEBI:29105"/>
        <note>catalytic</note>
    </ligand>
</feature>
<evidence type="ECO:0000256" key="14">
    <source>
        <dbReference type="PIRSR" id="PIRSR606262-3"/>
    </source>
</evidence>
<feature type="active site" description="Proton donor" evidence="12">
    <location>
        <position position="56"/>
    </location>
</feature>
<dbReference type="GO" id="GO:0005829">
    <property type="term" value="C:cytosol"/>
    <property type="evidence" value="ECO:0007669"/>
    <property type="project" value="TreeGrafter"/>
</dbReference>
<feature type="domain" description="CMP/dCMP-type deaminase" evidence="16">
    <location>
        <begin position="3"/>
        <end position="129"/>
    </location>
</feature>
<evidence type="ECO:0000256" key="9">
    <source>
        <dbReference type="ARBA" id="ARBA00032005"/>
    </source>
</evidence>
<feature type="binding site" evidence="14">
    <location>
        <position position="90"/>
    </location>
    <ligand>
        <name>Zn(2+)</name>
        <dbReference type="ChEBI" id="CHEBI:29105"/>
        <note>catalytic</note>
    </ligand>
</feature>
<protein>
    <recommendedName>
        <fullName evidence="5 15">Cytidine deaminase</fullName>
        <ecNumber evidence="4 15">3.5.4.5</ecNumber>
    </recommendedName>
    <alternativeName>
        <fullName evidence="9 15">Cytidine aminohydrolase</fullName>
    </alternativeName>
</protein>
<dbReference type="AlphaFoldDB" id="A0A7I9VHR5"/>
<keyword evidence="18" id="KW-1185">Reference proteome</keyword>
<feature type="binding site" evidence="14">
    <location>
        <position position="87"/>
    </location>
    <ligand>
        <name>Zn(2+)</name>
        <dbReference type="ChEBI" id="CHEBI:29105"/>
        <note>catalytic</note>
    </ligand>
</feature>
<evidence type="ECO:0000256" key="5">
    <source>
        <dbReference type="ARBA" id="ARBA00018266"/>
    </source>
</evidence>
<evidence type="ECO:0000256" key="15">
    <source>
        <dbReference type="RuleBase" id="RU364006"/>
    </source>
</evidence>
<comment type="catalytic activity">
    <reaction evidence="10 15">
        <text>2'-deoxycytidine + H2O + H(+) = 2'-deoxyuridine + NH4(+)</text>
        <dbReference type="Rhea" id="RHEA:13433"/>
        <dbReference type="ChEBI" id="CHEBI:15377"/>
        <dbReference type="ChEBI" id="CHEBI:15378"/>
        <dbReference type="ChEBI" id="CHEBI:15698"/>
        <dbReference type="ChEBI" id="CHEBI:16450"/>
        <dbReference type="ChEBI" id="CHEBI:28938"/>
        <dbReference type="EC" id="3.5.4.5"/>
    </reaction>
</comment>
<dbReference type="GO" id="GO:0072527">
    <property type="term" value="P:pyrimidine-containing compound metabolic process"/>
    <property type="evidence" value="ECO:0007669"/>
    <property type="project" value="UniProtKB-ARBA"/>
</dbReference>
<keyword evidence="8 14" id="KW-0862">Zinc</keyword>
<evidence type="ECO:0000256" key="11">
    <source>
        <dbReference type="ARBA" id="ARBA00049558"/>
    </source>
</evidence>
<evidence type="ECO:0000256" key="6">
    <source>
        <dbReference type="ARBA" id="ARBA00022723"/>
    </source>
</evidence>
<sequence length="131" mass="13616">MTARGARLVAKARAARRRAYAPYSRFRVGAAVEAEGRRFEGANLENASYGLTICAERAAVAAAVLAGARRLTAVAVASGTVPPTPPCGMCLQTLAEFAGPELVVLLAGARGAVVETTLGELLPRGFSKRFL</sequence>
<evidence type="ECO:0000313" key="17">
    <source>
        <dbReference type="EMBL" id="GEJ55670.1"/>
    </source>
</evidence>
<dbReference type="RefSeq" id="WP_176062454.1">
    <property type="nucleotide sequence ID" value="NZ_BJTG01000001.1"/>
</dbReference>
<dbReference type="NCBIfam" id="TIGR01354">
    <property type="entry name" value="cyt_deam_tetra"/>
    <property type="match status" value="1"/>
</dbReference>
<reference evidence="18" key="1">
    <citation type="journal article" date="2020" name="Appl. Environ. Microbiol.">
        <title>Diazotrophic Anaeromyxobacter Isolates from Soils.</title>
        <authorList>
            <person name="Masuda Y."/>
            <person name="Yamanaka H."/>
            <person name="Xu Z.X."/>
            <person name="Shiratori Y."/>
            <person name="Aono T."/>
            <person name="Amachi S."/>
            <person name="Senoo K."/>
            <person name="Itoh H."/>
        </authorList>
    </citation>
    <scope>NUCLEOTIDE SEQUENCE [LARGE SCALE GENOMIC DNA]</scope>
    <source>
        <strain evidence="18">R267</strain>
    </source>
</reference>
<dbReference type="PANTHER" id="PTHR11644">
    <property type="entry name" value="CYTIDINE DEAMINASE"/>
    <property type="match status" value="1"/>
</dbReference>
<comment type="catalytic activity">
    <reaction evidence="11 15">
        <text>cytidine + H2O + H(+) = uridine + NH4(+)</text>
        <dbReference type="Rhea" id="RHEA:16069"/>
        <dbReference type="ChEBI" id="CHEBI:15377"/>
        <dbReference type="ChEBI" id="CHEBI:15378"/>
        <dbReference type="ChEBI" id="CHEBI:16704"/>
        <dbReference type="ChEBI" id="CHEBI:17562"/>
        <dbReference type="ChEBI" id="CHEBI:28938"/>
        <dbReference type="EC" id="3.5.4.5"/>
    </reaction>
</comment>
<dbReference type="InterPro" id="IPR050202">
    <property type="entry name" value="Cyt/Deoxycyt_deaminase"/>
</dbReference>
<dbReference type="EMBL" id="BJTG01000001">
    <property type="protein sequence ID" value="GEJ55670.1"/>
    <property type="molecule type" value="Genomic_DNA"/>
</dbReference>
<gene>
    <name evidence="17" type="ORF">AMYX_04110</name>
</gene>
<evidence type="ECO:0000256" key="13">
    <source>
        <dbReference type="PIRSR" id="PIRSR606262-2"/>
    </source>
</evidence>
<dbReference type="SUPFAM" id="SSF53927">
    <property type="entry name" value="Cytidine deaminase-like"/>
    <property type="match status" value="1"/>
</dbReference>
<dbReference type="CDD" id="cd01283">
    <property type="entry name" value="cytidine_deaminase"/>
    <property type="match status" value="1"/>
</dbReference>
<evidence type="ECO:0000256" key="3">
    <source>
        <dbReference type="ARBA" id="ARBA00006576"/>
    </source>
</evidence>
<evidence type="ECO:0000256" key="8">
    <source>
        <dbReference type="ARBA" id="ARBA00022833"/>
    </source>
</evidence>
<dbReference type="GO" id="GO:0004126">
    <property type="term" value="F:cytidine deaminase activity"/>
    <property type="evidence" value="ECO:0007669"/>
    <property type="project" value="UniProtKB-UniRule"/>
</dbReference>
<evidence type="ECO:0000256" key="12">
    <source>
        <dbReference type="PIRSR" id="PIRSR606262-1"/>
    </source>
</evidence>
<dbReference type="EC" id="3.5.4.5" evidence="4 15"/>
<evidence type="ECO:0000313" key="18">
    <source>
        <dbReference type="Proteomes" id="UP000503640"/>
    </source>
</evidence>
<dbReference type="GO" id="GO:0008270">
    <property type="term" value="F:zinc ion binding"/>
    <property type="evidence" value="ECO:0007669"/>
    <property type="project" value="UniProtKB-UniRule"/>
</dbReference>
<evidence type="ECO:0000256" key="1">
    <source>
        <dbReference type="ARBA" id="ARBA00001947"/>
    </source>
</evidence>
<dbReference type="InterPro" id="IPR016192">
    <property type="entry name" value="APOBEC/CMP_deaminase_Zn-bd"/>
</dbReference>
<dbReference type="GO" id="GO:0055086">
    <property type="term" value="P:nucleobase-containing small molecule metabolic process"/>
    <property type="evidence" value="ECO:0007669"/>
    <property type="project" value="UniProtKB-ARBA"/>
</dbReference>
<dbReference type="Pfam" id="PF00383">
    <property type="entry name" value="dCMP_cyt_deam_1"/>
    <property type="match status" value="1"/>
</dbReference>
<accession>A0A7I9VHR5</accession>
<dbReference type="PROSITE" id="PS51747">
    <property type="entry name" value="CYT_DCMP_DEAMINASES_2"/>
    <property type="match status" value="1"/>
</dbReference>
<dbReference type="InterPro" id="IPR016193">
    <property type="entry name" value="Cytidine_deaminase-like"/>
</dbReference>
<keyword evidence="6 14" id="KW-0479">Metal-binding</keyword>
<dbReference type="Proteomes" id="UP000503640">
    <property type="component" value="Unassembled WGS sequence"/>
</dbReference>
<comment type="similarity">
    <text evidence="3 15">Belongs to the cytidine and deoxycytidylate deaminase family.</text>
</comment>
<dbReference type="PROSITE" id="PS00903">
    <property type="entry name" value="CYT_DCMP_DEAMINASES_1"/>
    <property type="match status" value="1"/>
</dbReference>
<dbReference type="PANTHER" id="PTHR11644:SF2">
    <property type="entry name" value="CYTIDINE DEAMINASE"/>
    <property type="match status" value="1"/>
</dbReference>
<evidence type="ECO:0000256" key="10">
    <source>
        <dbReference type="ARBA" id="ARBA00049252"/>
    </source>
</evidence>
<comment type="caution">
    <text evidence="17">The sequence shown here is derived from an EMBL/GenBank/DDBJ whole genome shotgun (WGS) entry which is preliminary data.</text>
</comment>
<dbReference type="GO" id="GO:0042802">
    <property type="term" value="F:identical protein binding"/>
    <property type="evidence" value="ECO:0007669"/>
    <property type="project" value="UniProtKB-ARBA"/>
</dbReference>
<evidence type="ECO:0000259" key="16">
    <source>
        <dbReference type="PROSITE" id="PS51747"/>
    </source>
</evidence>
<name>A0A7I9VHR5_9BACT</name>
<evidence type="ECO:0000256" key="4">
    <source>
        <dbReference type="ARBA" id="ARBA00012783"/>
    </source>
</evidence>
<dbReference type="NCBIfam" id="NF004064">
    <property type="entry name" value="PRK05578.1"/>
    <property type="match status" value="1"/>
</dbReference>
<proteinExistence type="inferred from homology"/>
<dbReference type="Gene3D" id="3.40.140.10">
    <property type="entry name" value="Cytidine Deaminase, domain 2"/>
    <property type="match status" value="1"/>
</dbReference>
<feature type="binding site" evidence="13">
    <location>
        <begin position="43"/>
        <end position="49"/>
    </location>
    <ligand>
        <name>substrate</name>
    </ligand>
</feature>
<dbReference type="InterPro" id="IPR006262">
    <property type="entry name" value="Cyt_deam_tetra"/>
</dbReference>
<organism evidence="17 18">
    <name type="scientific">Anaeromyxobacter diazotrophicus</name>
    <dbReference type="NCBI Taxonomy" id="2590199"/>
    <lineage>
        <taxon>Bacteria</taxon>
        <taxon>Pseudomonadati</taxon>
        <taxon>Myxococcota</taxon>
        <taxon>Myxococcia</taxon>
        <taxon>Myxococcales</taxon>
        <taxon>Cystobacterineae</taxon>
        <taxon>Anaeromyxobacteraceae</taxon>
        <taxon>Anaeromyxobacter</taxon>
    </lineage>
</organism>
<evidence type="ECO:0000256" key="2">
    <source>
        <dbReference type="ARBA" id="ARBA00003949"/>
    </source>
</evidence>
<evidence type="ECO:0000256" key="7">
    <source>
        <dbReference type="ARBA" id="ARBA00022801"/>
    </source>
</evidence>
<keyword evidence="7 15" id="KW-0378">Hydrolase</keyword>
<comment type="cofactor">
    <cofactor evidence="1 14 15">
        <name>Zn(2+)</name>
        <dbReference type="ChEBI" id="CHEBI:29105"/>
    </cofactor>
</comment>